<dbReference type="InterPro" id="IPR013766">
    <property type="entry name" value="Thioredoxin_domain"/>
</dbReference>
<feature type="signal peptide" evidence="5">
    <location>
        <begin position="1"/>
        <end position="25"/>
    </location>
</feature>
<keyword evidence="3" id="KW-1015">Disulfide bond</keyword>
<name>A0A518C2M2_9BACT</name>
<dbReference type="GO" id="GO:0017004">
    <property type="term" value="P:cytochrome complex assembly"/>
    <property type="evidence" value="ECO:0007669"/>
    <property type="project" value="UniProtKB-KW"/>
</dbReference>
<dbReference type="InterPro" id="IPR017937">
    <property type="entry name" value="Thioredoxin_CS"/>
</dbReference>
<organism evidence="7 8">
    <name type="scientific">Bremerella volcania</name>
    <dbReference type="NCBI Taxonomy" id="2527984"/>
    <lineage>
        <taxon>Bacteria</taxon>
        <taxon>Pseudomonadati</taxon>
        <taxon>Planctomycetota</taxon>
        <taxon>Planctomycetia</taxon>
        <taxon>Pirellulales</taxon>
        <taxon>Pirellulaceae</taxon>
        <taxon>Bremerella</taxon>
    </lineage>
</organism>
<dbReference type="PANTHER" id="PTHR42852">
    <property type="entry name" value="THIOL:DISULFIDE INTERCHANGE PROTEIN DSBE"/>
    <property type="match status" value="1"/>
</dbReference>
<evidence type="ECO:0000259" key="6">
    <source>
        <dbReference type="PROSITE" id="PS51352"/>
    </source>
</evidence>
<dbReference type="SUPFAM" id="SSF52833">
    <property type="entry name" value="Thioredoxin-like"/>
    <property type="match status" value="1"/>
</dbReference>
<gene>
    <name evidence="7" type="primary">resA_3</name>
    <name evidence="7" type="ORF">Pan97_03950</name>
</gene>
<comment type="subcellular location">
    <subcellularLocation>
        <location evidence="1">Cell envelope</location>
    </subcellularLocation>
</comment>
<evidence type="ECO:0000256" key="1">
    <source>
        <dbReference type="ARBA" id="ARBA00004196"/>
    </source>
</evidence>
<dbReference type="OrthoDB" id="252709at2"/>
<dbReference type="InterPro" id="IPR050553">
    <property type="entry name" value="Thioredoxin_ResA/DsbE_sf"/>
</dbReference>
<dbReference type="CDD" id="cd02966">
    <property type="entry name" value="TlpA_like_family"/>
    <property type="match status" value="1"/>
</dbReference>
<dbReference type="InterPro" id="IPR013740">
    <property type="entry name" value="Redoxin"/>
</dbReference>
<dbReference type="Pfam" id="PF08534">
    <property type="entry name" value="Redoxin"/>
    <property type="match status" value="1"/>
</dbReference>
<dbReference type="EMBL" id="CP036289">
    <property type="protein sequence ID" value="QDU73424.1"/>
    <property type="molecule type" value="Genomic_DNA"/>
</dbReference>
<evidence type="ECO:0000313" key="7">
    <source>
        <dbReference type="EMBL" id="QDU73424.1"/>
    </source>
</evidence>
<keyword evidence="5" id="KW-0732">Signal</keyword>
<dbReference type="PROSITE" id="PS51352">
    <property type="entry name" value="THIOREDOXIN_2"/>
    <property type="match status" value="1"/>
</dbReference>
<keyword evidence="4" id="KW-0676">Redox-active center</keyword>
<evidence type="ECO:0000256" key="5">
    <source>
        <dbReference type="SAM" id="SignalP"/>
    </source>
</evidence>
<keyword evidence="8" id="KW-1185">Reference proteome</keyword>
<proteinExistence type="predicted"/>
<feature type="domain" description="Thioredoxin" evidence="6">
    <location>
        <begin position="239"/>
        <end position="379"/>
    </location>
</feature>
<sequence length="402" mass="44421" precursor="true">MKFAWKLTLSAVLASGQIAVGTALFANEADTKAAVPAKVLTVGEDAKEEAAASPDTFEAKFKAAMDVARSGGEDKLPMPERYEKAIELLDQAWEMDRTADETKQAIRMKFSLLMAVGRNSEQPGEKANAFLNELIQDNDPEISLLAESMLLSLELSRLSKLPKEEQASKLDELKAEFTESEPTVRTATLATNIATTISRLLEEEPAREEISELAMHFSSVQDEEVQQAASRLFGLSNRLNLLGEPIEITGTLLDGNDVNFPAAFQGKTVLVDFWATWCGPCVAEFPNMKRLYEIYHPHGFEIVGISLDSEKEAVDEFIQTREIPWSIVWNEREEDESGWIDPNADRYGISGIPTMILVGEDGNVISLSARGHNLDKLLAEAYPEVEVPAKEEKTEAKPEATK</sequence>
<dbReference type="InterPro" id="IPR036249">
    <property type="entry name" value="Thioredoxin-like_sf"/>
</dbReference>
<evidence type="ECO:0000256" key="4">
    <source>
        <dbReference type="ARBA" id="ARBA00023284"/>
    </source>
</evidence>
<accession>A0A518C2M2</accession>
<dbReference type="PROSITE" id="PS00194">
    <property type="entry name" value="THIOREDOXIN_1"/>
    <property type="match status" value="1"/>
</dbReference>
<evidence type="ECO:0000256" key="3">
    <source>
        <dbReference type="ARBA" id="ARBA00023157"/>
    </source>
</evidence>
<dbReference type="Gene3D" id="3.40.30.10">
    <property type="entry name" value="Glutaredoxin"/>
    <property type="match status" value="1"/>
</dbReference>
<keyword evidence="2" id="KW-0201">Cytochrome c-type biogenesis</keyword>
<protein>
    <submittedName>
        <fullName evidence="7">Thiol-disulfide oxidoreductase ResA</fullName>
    </submittedName>
</protein>
<dbReference type="PANTHER" id="PTHR42852:SF6">
    <property type="entry name" value="THIOL:DISULFIDE INTERCHANGE PROTEIN DSBE"/>
    <property type="match status" value="1"/>
</dbReference>
<evidence type="ECO:0000256" key="2">
    <source>
        <dbReference type="ARBA" id="ARBA00022748"/>
    </source>
</evidence>
<dbReference type="AlphaFoldDB" id="A0A518C2M2"/>
<dbReference type="KEGG" id="bvo:Pan97_03950"/>
<dbReference type="Proteomes" id="UP000318626">
    <property type="component" value="Chromosome"/>
</dbReference>
<reference evidence="8" key="1">
    <citation type="submission" date="2019-02" db="EMBL/GenBank/DDBJ databases">
        <title>Deep-cultivation of Planctomycetes and their phenomic and genomic characterization uncovers novel biology.</title>
        <authorList>
            <person name="Wiegand S."/>
            <person name="Jogler M."/>
            <person name="Boedeker C."/>
            <person name="Pinto D."/>
            <person name="Vollmers J."/>
            <person name="Rivas-Marin E."/>
            <person name="Kohn T."/>
            <person name="Peeters S.H."/>
            <person name="Heuer A."/>
            <person name="Rast P."/>
            <person name="Oberbeckmann S."/>
            <person name="Bunk B."/>
            <person name="Jeske O."/>
            <person name="Meyerdierks A."/>
            <person name="Storesund J.E."/>
            <person name="Kallscheuer N."/>
            <person name="Luecker S."/>
            <person name="Lage O.M."/>
            <person name="Pohl T."/>
            <person name="Merkel B.J."/>
            <person name="Hornburger P."/>
            <person name="Mueller R.-W."/>
            <person name="Bruemmer F."/>
            <person name="Labrenz M."/>
            <person name="Spormann A.M."/>
            <person name="Op den Camp H."/>
            <person name="Overmann J."/>
            <person name="Amann R."/>
            <person name="Jetten M.S.M."/>
            <person name="Mascher T."/>
            <person name="Medema M.H."/>
            <person name="Devos D.P."/>
            <person name="Kaster A.-K."/>
            <person name="Ovreas L."/>
            <person name="Rohde M."/>
            <person name="Galperin M.Y."/>
            <person name="Jogler C."/>
        </authorList>
    </citation>
    <scope>NUCLEOTIDE SEQUENCE [LARGE SCALE GENOMIC DNA]</scope>
    <source>
        <strain evidence="8">Pan97</strain>
    </source>
</reference>
<evidence type="ECO:0000313" key="8">
    <source>
        <dbReference type="Proteomes" id="UP000318626"/>
    </source>
</evidence>
<dbReference type="GO" id="GO:0030313">
    <property type="term" value="C:cell envelope"/>
    <property type="evidence" value="ECO:0007669"/>
    <property type="project" value="UniProtKB-SubCell"/>
</dbReference>
<feature type="chain" id="PRO_5022153667" evidence="5">
    <location>
        <begin position="26"/>
        <end position="402"/>
    </location>
</feature>
<dbReference type="RefSeq" id="WP_144970244.1">
    <property type="nucleotide sequence ID" value="NZ_CP036289.1"/>
</dbReference>